<dbReference type="PANTHER" id="PTHR12736">
    <property type="entry name" value="LANC-LIKE PROTEIN"/>
    <property type="match status" value="1"/>
</dbReference>
<reference evidence="6 7" key="1">
    <citation type="submission" date="2016-05" db="EMBL/GenBank/DDBJ databases">
        <authorList>
            <person name="Naeem Raeece"/>
        </authorList>
    </citation>
    <scope>NUCLEOTIDE SEQUENCE [LARGE SCALE GENOMIC DNA]</scope>
</reference>
<dbReference type="AlphaFoldDB" id="A0A1A8YY36"/>
<keyword evidence="2" id="KW-0175">Coiled coil</keyword>
<name>A0A1A8YY36_PLAOA</name>
<dbReference type="Proteomes" id="UP000078555">
    <property type="component" value="Unassembled WGS sequence"/>
</dbReference>
<dbReference type="PANTHER" id="PTHR12736:SF7">
    <property type="entry name" value="LANC-LIKE PROTEIN 3"/>
    <property type="match status" value="1"/>
</dbReference>
<dbReference type="Pfam" id="PF05147">
    <property type="entry name" value="LANC_like"/>
    <property type="match status" value="2"/>
</dbReference>
<feature type="binding site" evidence="1">
    <location>
        <position position="369"/>
    </location>
    <ligand>
        <name>Zn(2+)</name>
        <dbReference type="ChEBI" id="CHEBI:29105"/>
    </ligand>
</feature>
<dbReference type="GO" id="GO:0046872">
    <property type="term" value="F:metal ion binding"/>
    <property type="evidence" value="ECO:0007669"/>
    <property type="project" value="UniProtKB-KW"/>
</dbReference>
<feature type="transmembrane region" description="Helical" evidence="3">
    <location>
        <begin position="146"/>
        <end position="164"/>
    </location>
</feature>
<feature type="transmembrane region" description="Helical" evidence="3">
    <location>
        <begin position="171"/>
        <end position="189"/>
    </location>
</feature>
<keyword evidence="5" id="KW-0675">Receptor</keyword>
<gene>
    <name evidence="4" type="ORF">POVWA1_030670</name>
    <name evidence="5" type="ORF">POVWA2_030270</name>
</gene>
<dbReference type="InterPro" id="IPR007822">
    <property type="entry name" value="LANC-like"/>
</dbReference>
<dbReference type="GO" id="GO:0005886">
    <property type="term" value="C:plasma membrane"/>
    <property type="evidence" value="ECO:0007669"/>
    <property type="project" value="TreeGrafter"/>
</dbReference>
<keyword evidence="3" id="KW-0812">Transmembrane</keyword>
<keyword evidence="1" id="KW-0479">Metal-binding</keyword>
<evidence type="ECO:0000256" key="1">
    <source>
        <dbReference type="PIRSR" id="PIRSR607822-1"/>
    </source>
</evidence>
<feature type="binding site" evidence="1">
    <location>
        <position position="316"/>
    </location>
    <ligand>
        <name>Zn(2+)</name>
        <dbReference type="ChEBI" id="CHEBI:29105"/>
    </ligand>
</feature>
<protein>
    <submittedName>
        <fullName evidence="5">G-protein coupled receptor</fullName>
    </submittedName>
</protein>
<evidence type="ECO:0000313" key="4">
    <source>
        <dbReference type="EMBL" id="SBT36078.1"/>
    </source>
</evidence>
<keyword evidence="1" id="KW-0862">Zinc</keyword>
<dbReference type="GO" id="GO:0005975">
    <property type="term" value="P:carbohydrate metabolic process"/>
    <property type="evidence" value="ECO:0007669"/>
    <property type="project" value="InterPro"/>
</dbReference>
<reference evidence="5" key="2">
    <citation type="submission" date="2016-05" db="EMBL/GenBank/DDBJ databases">
        <authorList>
            <person name="Lavstsen T."/>
            <person name="Jespersen J.S."/>
        </authorList>
    </citation>
    <scope>NUCLEOTIDE SEQUENCE [LARGE SCALE GENOMIC DNA]</scope>
</reference>
<proteinExistence type="predicted"/>
<keyword evidence="3" id="KW-0472">Membrane</keyword>
<dbReference type="Gene3D" id="1.50.10.10">
    <property type="match status" value="1"/>
</dbReference>
<sequence>MGNGKRYIPNDILNEFEENDNNIILIKRKINEYGFKLNSEIEKHSNKSIYCGLCGIIYMDIILYECNDDYTYLELGNNIIKSLYNYKNKNGISFLEGITGIYSVSSIVHYYLGNRKSMNSSLESLIKHLKENKDELRSVNSECELLYGKCGYLYSLLFCRNIWFKSKYKNAILKNLYIIMCSIFEYGLVNGSTMHDITSLTLYFEWHRHIYLGAAHGYAGIFLILYKLIIFFLSNLRDLSIALITSGSNKNTYDINEDDIEKCKNSTLVKIMEYFQLIYKGTDEILDQYMTDEFNIYSSVKKDKTQKKNDSLVQWCHGNIGFVILLLELLKWKDVPSYFKNKYNKQYVENMGLLIWEKGLLCKGLGLCHGISGNGIVFLYLYNFTNDKNWYIKALKYALFSIKYFDKFYNVPDRPNSLFEGYAGLVVFLCFVLKPHLTYFPAYDLPPC</sequence>
<dbReference type="SMART" id="SM01260">
    <property type="entry name" value="LANC_like"/>
    <property type="match status" value="1"/>
</dbReference>
<organism evidence="5 6">
    <name type="scientific">Plasmodium ovale wallikeri</name>
    <dbReference type="NCBI Taxonomy" id="864142"/>
    <lineage>
        <taxon>Eukaryota</taxon>
        <taxon>Sar</taxon>
        <taxon>Alveolata</taxon>
        <taxon>Apicomplexa</taxon>
        <taxon>Aconoidasida</taxon>
        <taxon>Haemosporida</taxon>
        <taxon>Plasmodiidae</taxon>
        <taxon>Plasmodium</taxon>
        <taxon>Plasmodium (Plasmodium)</taxon>
    </lineage>
</organism>
<dbReference type="GO" id="GO:0031179">
    <property type="term" value="P:peptide modification"/>
    <property type="evidence" value="ECO:0007669"/>
    <property type="project" value="InterPro"/>
</dbReference>
<evidence type="ECO:0000256" key="2">
    <source>
        <dbReference type="SAM" id="Coils"/>
    </source>
</evidence>
<dbReference type="InterPro" id="IPR012341">
    <property type="entry name" value="6hp_glycosidase-like_sf"/>
</dbReference>
<keyword evidence="3" id="KW-1133">Transmembrane helix</keyword>
<keyword evidence="7" id="KW-1185">Reference proteome</keyword>
<feature type="coiled-coil region" evidence="2">
    <location>
        <begin position="119"/>
        <end position="146"/>
    </location>
</feature>
<evidence type="ECO:0000313" key="5">
    <source>
        <dbReference type="EMBL" id="SBT36444.1"/>
    </source>
</evidence>
<dbReference type="EMBL" id="FLRD01000088">
    <property type="protein sequence ID" value="SBT36078.1"/>
    <property type="molecule type" value="Genomic_DNA"/>
</dbReference>
<dbReference type="Proteomes" id="UP000078550">
    <property type="component" value="Unassembled WGS sequence"/>
</dbReference>
<evidence type="ECO:0000313" key="6">
    <source>
        <dbReference type="Proteomes" id="UP000078550"/>
    </source>
</evidence>
<accession>A0A1A8YY36</accession>
<dbReference type="PRINTS" id="PR01950">
    <property type="entry name" value="LANCSUPER"/>
</dbReference>
<feature type="binding site" evidence="1">
    <location>
        <position position="368"/>
    </location>
    <ligand>
        <name>Zn(2+)</name>
        <dbReference type="ChEBI" id="CHEBI:29105"/>
    </ligand>
</feature>
<feature type="transmembrane region" description="Helical" evidence="3">
    <location>
        <begin position="91"/>
        <end position="112"/>
    </location>
</feature>
<feature type="transmembrane region" description="Helical" evidence="3">
    <location>
        <begin position="209"/>
        <end position="233"/>
    </location>
</feature>
<dbReference type="EMBL" id="FLRE01000117">
    <property type="protein sequence ID" value="SBT36444.1"/>
    <property type="molecule type" value="Genomic_DNA"/>
</dbReference>
<dbReference type="CDD" id="cd04794">
    <property type="entry name" value="euk_LANCL"/>
    <property type="match status" value="1"/>
</dbReference>
<evidence type="ECO:0000256" key="3">
    <source>
        <dbReference type="SAM" id="Phobius"/>
    </source>
</evidence>
<evidence type="ECO:0000313" key="7">
    <source>
        <dbReference type="Proteomes" id="UP000078555"/>
    </source>
</evidence>
<dbReference type="SUPFAM" id="SSF158745">
    <property type="entry name" value="LanC-like"/>
    <property type="match status" value="1"/>
</dbReference>